<dbReference type="InterPro" id="IPR036322">
    <property type="entry name" value="WD40_repeat_dom_sf"/>
</dbReference>
<name>A0A1S3VUM1_VIGRR</name>
<evidence type="ECO:0000256" key="7">
    <source>
        <dbReference type="PROSITE-ProRule" id="PRU00221"/>
    </source>
</evidence>
<feature type="repeat" description="WD" evidence="7">
    <location>
        <begin position="133"/>
        <end position="175"/>
    </location>
</feature>
<evidence type="ECO:0000256" key="4">
    <source>
        <dbReference type="ARBA" id="ARBA00022853"/>
    </source>
</evidence>
<dbReference type="SMART" id="SM00320">
    <property type="entry name" value="WD40"/>
    <property type="match status" value="7"/>
</dbReference>
<evidence type="ECO:0000256" key="1">
    <source>
        <dbReference type="ARBA" id="ARBA00008075"/>
    </source>
</evidence>
<dbReference type="GeneID" id="106778550"/>
<dbReference type="InterPro" id="IPR019775">
    <property type="entry name" value="WD40_repeat_CS"/>
</dbReference>
<dbReference type="AlphaFoldDB" id="A0A1S3VUM1"/>
<evidence type="ECO:0000256" key="2">
    <source>
        <dbReference type="ARBA" id="ARBA00022574"/>
    </source>
</evidence>
<proteinExistence type="inferred from homology"/>
<keyword evidence="4" id="KW-0156">Chromatin regulator</keyword>
<dbReference type="OrthoDB" id="7318948at2759"/>
<evidence type="ECO:0000256" key="3">
    <source>
        <dbReference type="ARBA" id="ARBA00022737"/>
    </source>
</evidence>
<dbReference type="PROSITE" id="PS50294">
    <property type="entry name" value="WD_REPEATS_REGION"/>
    <property type="match status" value="1"/>
</dbReference>
<comment type="similarity">
    <text evidence="1">Belongs to the WD repeat ESC family.</text>
</comment>
<organism evidence="8 9">
    <name type="scientific">Vigna radiata var. radiata</name>
    <name type="common">Mung bean</name>
    <name type="synonym">Phaseolus aureus</name>
    <dbReference type="NCBI Taxonomy" id="3916"/>
    <lineage>
        <taxon>Eukaryota</taxon>
        <taxon>Viridiplantae</taxon>
        <taxon>Streptophyta</taxon>
        <taxon>Embryophyta</taxon>
        <taxon>Tracheophyta</taxon>
        <taxon>Spermatophyta</taxon>
        <taxon>Magnoliopsida</taxon>
        <taxon>eudicotyledons</taxon>
        <taxon>Gunneridae</taxon>
        <taxon>Pentapetalae</taxon>
        <taxon>rosids</taxon>
        <taxon>fabids</taxon>
        <taxon>Fabales</taxon>
        <taxon>Fabaceae</taxon>
        <taxon>Papilionoideae</taxon>
        <taxon>50 kb inversion clade</taxon>
        <taxon>NPAAA clade</taxon>
        <taxon>indigoferoid/millettioid clade</taxon>
        <taxon>Phaseoleae</taxon>
        <taxon>Vigna</taxon>
    </lineage>
</organism>
<dbReference type="InterPro" id="IPR015943">
    <property type="entry name" value="WD40/YVTN_repeat-like_dom_sf"/>
</dbReference>
<dbReference type="SUPFAM" id="SSF50978">
    <property type="entry name" value="WD40 repeat-like"/>
    <property type="match status" value="1"/>
</dbReference>
<reference evidence="9" key="1">
    <citation type="submission" date="2025-08" db="UniProtKB">
        <authorList>
            <consortium name="RefSeq"/>
        </authorList>
    </citation>
    <scope>IDENTIFICATION</scope>
    <source>
        <tissue evidence="9">Leaf</tissue>
    </source>
</reference>
<dbReference type="RefSeq" id="XP_014522005.2">
    <property type="nucleotide sequence ID" value="XM_014666519.2"/>
</dbReference>
<dbReference type="STRING" id="3916.A0A1S3VUM1"/>
<gene>
    <name evidence="9" type="primary">LOC106778550</name>
</gene>
<sequence>MKMEDKGKKGKTFGLGSEPVVGSLAPAKKKEYRITNRLQEGQRPIYAVAFNFLDSRYLNVFVTVGGNRITVYQCLEGGVIAVLQSYVDEDKDEAFFAVSWACSDEGSPFIVAGGSKGIIRVIDAGRESIYRSFIGHGNAINEVRTQTLKPSLVISASRDESLRLWNTQTGICILIFAGAGGHRNEILSVDFHPSDIYRICSCGMDTTVKIWSIKDFWTYVEKSFTWTDLPSKFPTKFVQHPVYSASVHVNYVDCTRWLGDFILSKSVDDEIMLWEPKVKDEITGTGAVDVLQKYPIPECDIWFIKFSCDFHFNIATVGNRAGQIYVWELQSCPPILATKLSHPQSNSPIRQTATSFDGSTILSCTEDGTIWRWDDVSNSST</sequence>
<keyword evidence="3" id="KW-0677">Repeat</keyword>
<accession>A0A1S3VUM1</accession>
<dbReference type="Pfam" id="PF00400">
    <property type="entry name" value="WD40"/>
    <property type="match status" value="3"/>
</dbReference>
<dbReference type="InterPro" id="IPR001680">
    <property type="entry name" value="WD40_rpt"/>
</dbReference>
<dbReference type="Proteomes" id="UP000087766">
    <property type="component" value="Unplaced"/>
</dbReference>
<protein>
    <submittedName>
        <fullName evidence="9">Polycomb group protein FERTILIZATION-INDEPENDENT ENDOSPERM isoform X1</fullName>
    </submittedName>
</protein>
<dbReference type="InterPro" id="IPR051243">
    <property type="entry name" value="PcG_WD-repeat"/>
</dbReference>
<keyword evidence="6" id="KW-0804">Transcription</keyword>
<dbReference type="KEGG" id="vra:106778550"/>
<dbReference type="GO" id="GO:0006325">
    <property type="term" value="P:chromatin organization"/>
    <property type="evidence" value="ECO:0007669"/>
    <property type="project" value="UniProtKB-KW"/>
</dbReference>
<dbReference type="FunFam" id="2.130.10.10:FF:000268">
    <property type="entry name" value="polycomb group protein FIE1"/>
    <property type="match status" value="1"/>
</dbReference>
<dbReference type="PANTHER" id="PTHR10253">
    <property type="entry name" value="POLYCOMB PROTEIN"/>
    <property type="match status" value="1"/>
</dbReference>
<feature type="repeat" description="WD" evidence="7">
    <location>
        <begin position="179"/>
        <end position="214"/>
    </location>
</feature>
<evidence type="ECO:0000313" key="8">
    <source>
        <dbReference type="Proteomes" id="UP000087766"/>
    </source>
</evidence>
<evidence type="ECO:0000256" key="6">
    <source>
        <dbReference type="ARBA" id="ARBA00023163"/>
    </source>
</evidence>
<keyword evidence="5" id="KW-0805">Transcription regulation</keyword>
<keyword evidence="2 7" id="KW-0853">WD repeat</keyword>
<evidence type="ECO:0000313" key="9">
    <source>
        <dbReference type="RefSeq" id="XP_014522005.2"/>
    </source>
</evidence>
<dbReference type="Gene3D" id="2.130.10.10">
    <property type="entry name" value="YVTN repeat-like/Quinoprotein amine dehydrogenase"/>
    <property type="match status" value="1"/>
</dbReference>
<evidence type="ECO:0000256" key="5">
    <source>
        <dbReference type="ARBA" id="ARBA00023015"/>
    </source>
</evidence>
<dbReference type="PROSITE" id="PS00678">
    <property type="entry name" value="WD_REPEATS_1"/>
    <property type="match status" value="1"/>
</dbReference>
<dbReference type="PROSITE" id="PS50082">
    <property type="entry name" value="WD_REPEATS_2"/>
    <property type="match status" value="2"/>
</dbReference>
<keyword evidence="8" id="KW-1185">Reference proteome</keyword>